<dbReference type="GO" id="GO:0000166">
    <property type="term" value="F:nucleotide binding"/>
    <property type="evidence" value="ECO:0007669"/>
    <property type="project" value="InterPro"/>
</dbReference>
<comment type="caution">
    <text evidence="4">The sequence shown here is derived from an EMBL/GenBank/DDBJ whole genome shotgun (WGS) entry which is preliminary data.</text>
</comment>
<dbReference type="Pfam" id="PF01408">
    <property type="entry name" value="GFO_IDH_MocA"/>
    <property type="match status" value="1"/>
</dbReference>
<evidence type="ECO:0000259" key="2">
    <source>
        <dbReference type="Pfam" id="PF01408"/>
    </source>
</evidence>
<evidence type="ECO:0000313" key="5">
    <source>
        <dbReference type="Proteomes" id="UP000650628"/>
    </source>
</evidence>
<feature type="domain" description="Gfo/Idh/MocA-like oxidoreductase N-terminal" evidence="2">
    <location>
        <begin position="51"/>
        <end position="135"/>
    </location>
</feature>
<sequence>MSDRVLGVVMSGVTGRMGYRQHLVRSVLAINEQGGVTLSDGSRVRLRPVLVGRTLGKLADIAARHGVADYTTDLDAALADPANEIYFDAQVTQARVPATLKAIARGKHVYTEKPTAETVADAVRLAQAAQDAGVKNGVVQDKLFLPGLLKLKRLIDGGFFGRILSVRGEFGYWVFEGDWQPAQRPSWNYRAEDGGGIVLDMFPHWAYVLENLFGRVESVYAHVSTHISERWDESGKPYEATADDAAYGVFGLEGGIVAQINSSWAVRVNRDELVEFQVDGTHGSAVAGLRECRIQHRAGTPRPVWNPDLPVTESFRDQWQRVPDNTDFDNGFKIQWEMFVRHVLEDAPFPYSFAAGARGVQIAELGLRSHAEGRRLQVEDL</sequence>
<reference evidence="4 5" key="1">
    <citation type="submission" date="2021-01" db="EMBL/GenBank/DDBJ databases">
        <title>Whole genome shotgun sequence of Planotetraspora mira NBRC 15435.</title>
        <authorList>
            <person name="Komaki H."/>
            <person name="Tamura T."/>
        </authorList>
    </citation>
    <scope>NUCLEOTIDE SEQUENCE [LARGE SCALE GENOMIC DNA]</scope>
    <source>
        <strain evidence="4 5">NBRC 15435</strain>
    </source>
</reference>
<dbReference type="InterPro" id="IPR055170">
    <property type="entry name" value="GFO_IDH_MocA-like_dom"/>
</dbReference>
<keyword evidence="5" id="KW-1185">Reference proteome</keyword>
<dbReference type="Gene3D" id="3.30.360.10">
    <property type="entry name" value="Dihydrodipicolinate Reductase, domain 2"/>
    <property type="match status" value="1"/>
</dbReference>
<evidence type="ECO:0000256" key="1">
    <source>
        <dbReference type="ARBA" id="ARBA00023002"/>
    </source>
</evidence>
<dbReference type="RefSeq" id="WP_203951479.1">
    <property type="nucleotide sequence ID" value="NZ_BOOO01000004.1"/>
</dbReference>
<dbReference type="InterPro" id="IPR050463">
    <property type="entry name" value="Gfo/Idh/MocA_oxidrdct_glycsds"/>
</dbReference>
<organism evidence="4 5">
    <name type="scientific">Planotetraspora mira</name>
    <dbReference type="NCBI Taxonomy" id="58121"/>
    <lineage>
        <taxon>Bacteria</taxon>
        <taxon>Bacillati</taxon>
        <taxon>Actinomycetota</taxon>
        <taxon>Actinomycetes</taxon>
        <taxon>Streptosporangiales</taxon>
        <taxon>Streptosporangiaceae</taxon>
        <taxon>Planotetraspora</taxon>
    </lineage>
</organism>
<accession>A0A8J3THT3</accession>
<protein>
    <submittedName>
        <fullName evidence="4">Oxidoreductase</fullName>
    </submittedName>
</protein>
<keyword evidence="1" id="KW-0560">Oxidoreductase</keyword>
<dbReference type="PANTHER" id="PTHR43818">
    <property type="entry name" value="BCDNA.GH03377"/>
    <property type="match status" value="1"/>
</dbReference>
<dbReference type="InterPro" id="IPR000683">
    <property type="entry name" value="Gfo/Idh/MocA-like_OxRdtase_N"/>
</dbReference>
<name>A0A8J3THT3_9ACTN</name>
<evidence type="ECO:0000313" key="4">
    <source>
        <dbReference type="EMBL" id="GII27400.1"/>
    </source>
</evidence>
<dbReference type="SUPFAM" id="SSF51735">
    <property type="entry name" value="NAD(P)-binding Rossmann-fold domains"/>
    <property type="match status" value="1"/>
</dbReference>
<feature type="domain" description="GFO/IDH/MocA-like oxidoreductase" evidence="3">
    <location>
        <begin position="149"/>
        <end position="285"/>
    </location>
</feature>
<dbReference type="InterPro" id="IPR036291">
    <property type="entry name" value="NAD(P)-bd_dom_sf"/>
</dbReference>
<evidence type="ECO:0000259" key="3">
    <source>
        <dbReference type="Pfam" id="PF22725"/>
    </source>
</evidence>
<dbReference type="AlphaFoldDB" id="A0A8J3THT3"/>
<dbReference type="PANTHER" id="PTHR43818:SF11">
    <property type="entry name" value="BCDNA.GH03377"/>
    <property type="match status" value="1"/>
</dbReference>
<dbReference type="Pfam" id="PF22725">
    <property type="entry name" value="GFO_IDH_MocA_C3"/>
    <property type="match status" value="1"/>
</dbReference>
<dbReference type="Gene3D" id="3.40.50.720">
    <property type="entry name" value="NAD(P)-binding Rossmann-like Domain"/>
    <property type="match status" value="1"/>
</dbReference>
<dbReference type="GO" id="GO:0016491">
    <property type="term" value="F:oxidoreductase activity"/>
    <property type="evidence" value="ECO:0007669"/>
    <property type="project" value="UniProtKB-KW"/>
</dbReference>
<dbReference type="Proteomes" id="UP000650628">
    <property type="component" value="Unassembled WGS sequence"/>
</dbReference>
<dbReference type="SUPFAM" id="SSF55347">
    <property type="entry name" value="Glyceraldehyde-3-phosphate dehydrogenase-like, C-terminal domain"/>
    <property type="match status" value="1"/>
</dbReference>
<dbReference type="EMBL" id="BOOO01000004">
    <property type="protein sequence ID" value="GII27400.1"/>
    <property type="molecule type" value="Genomic_DNA"/>
</dbReference>
<gene>
    <name evidence="4" type="ORF">Pmi06nite_08420</name>
</gene>
<proteinExistence type="predicted"/>